<dbReference type="Proteomes" id="UP000247781">
    <property type="component" value="Unassembled WGS sequence"/>
</dbReference>
<keyword evidence="2" id="KW-1185">Reference proteome</keyword>
<dbReference type="PANTHER" id="PTHR13812">
    <property type="entry name" value="KETIMINE REDUCTASE MU-CRYSTALLIN"/>
    <property type="match status" value="1"/>
</dbReference>
<protein>
    <submittedName>
        <fullName evidence="1">Ornithine cyclodeaminase</fullName>
    </submittedName>
</protein>
<name>A0A318HJA7_9MYCO</name>
<proteinExistence type="predicted"/>
<evidence type="ECO:0000313" key="1">
    <source>
        <dbReference type="EMBL" id="PXX10323.1"/>
    </source>
</evidence>
<dbReference type="Pfam" id="PF02423">
    <property type="entry name" value="OCD_Mu_crystall"/>
    <property type="match status" value="1"/>
</dbReference>
<dbReference type="InterPro" id="IPR023401">
    <property type="entry name" value="ODC_N"/>
</dbReference>
<sequence>MVNTVTVDEQDIRTAVTMREAIDAVRRGFIDFEHGEFEMPVRTALNDGQFLVMPLHHRATSSAMIKTLSVNFERKPAIAGTVVWSQTDRIDHLVADAAAVTALRTGAVVGVATDLLAAPDAARLTIIGAGGQSLDQIRAVHAVRPLRQLTVADINPRSAQALADKIGPYLGGADVTTATDINAALADAEIVCCATTSTKPLFSAASLAAEVHVNAIGAFRPSMRELSDDLLANSTVVVDQIEAVLEESGEIIHALQSGAINTGALTELGYALVRPQTDRRRRTVFKSVGIAIQDWAVASLLANKFLP</sequence>
<gene>
    <name evidence="1" type="ORF">C8E89_104119</name>
</gene>
<reference evidence="1 2" key="2">
    <citation type="submission" date="2018-06" db="EMBL/GenBank/DDBJ databases">
        <title>Sequencing of bacterial isolates from soil warming experiment in Harvard Forest, Massachusetts, USA.</title>
        <authorList>
            <person name="Deangelis K.PhD."/>
        </authorList>
    </citation>
    <scope>NUCLEOTIDE SEQUENCE [LARGE SCALE GENOMIC DNA]</scope>
    <source>
        <strain evidence="1 2">GAS496</strain>
    </source>
</reference>
<dbReference type="InterPro" id="IPR003462">
    <property type="entry name" value="ODC_Mu_crystall"/>
</dbReference>
<dbReference type="Gene3D" id="3.40.50.720">
    <property type="entry name" value="NAD(P)-binding Rossmann-like Domain"/>
    <property type="match status" value="1"/>
</dbReference>
<accession>A0A318HJA7</accession>
<dbReference type="PIRSF" id="PIRSF001439">
    <property type="entry name" value="CryM"/>
    <property type="match status" value="1"/>
</dbReference>
<dbReference type="Gene3D" id="3.30.1780.10">
    <property type="entry name" value="ornithine cyclodeaminase, domain 1"/>
    <property type="match status" value="1"/>
</dbReference>
<comment type="caution">
    <text evidence="1">The sequence shown here is derived from an EMBL/GenBank/DDBJ whole genome shotgun (WGS) entry which is preliminary data.</text>
</comment>
<dbReference type="GO" id="GO:0005737">
    <property type="term" value="C:cytoplasm"/>
    <property type="evidence" value="ECO:0007669"/>
    <property type="project" value="TreeGrafter"/>
</dbReference>
<dbReference type="EMBL" id="QJJU01000004">
    <property type="protein sequence ID" value="PXX10323.1"/>
    <property type="molecule type" value="Genomic_DNA"/>
</dbReference>
<evidence type="ECO:0000313" key="2">
    <source>
        <dbReference type="Proteomes" id="UP000247781"/>
    </source>
</evidence>
<reference evidence="2" key="1">
    <citation type="submission" date="2018-05" db="EMBL/GenBank/DDBJ databases">
        <authorList>
            <person name="Deangelis K."/>
            <person name="Huntemann M."/>
            <person name="Clum A."/>
            <person name="Pillay M."/>
            <person name="Palaniappan K."/>
            <person name="Varghese N."/>
            <person name="Mikhailova N."/>
            <person name="Stamatis D."/>
            <person name="Reddy T."/>
            <person name="Daum C."/>
            <person name="Shapiro N."/>
            <person name="Ivanova N."/>
            <person name="Kyrpides N."/>
            <person name="Woyke T."/>
        </authorList>
    </citation>
    <scope>NUCLEOTIDE SEQUENCE [LARGE SCALE GENOMIC DNA]</scope>
    <source>
        <strain evidence="2">GAS496</strain>
    </source>
</reference>
<dbReference type="SUPFAM" id="SSF51735">
    <property type="entry name" value="NAD(P)-binding Rossmann-fold domains"/>
    <property type="match status" value="1"/>
</dbReference>
<dbReference type="AlphaFoldDB" id="A0A318HJA7"/>
<organism evidence="1 2">
    <name type="scientific">Mycolicibacterium moriokaense</name>
    <dbReference type="NCBI Taxonomy" id="39691"/>
    <lineage>
        <taxon>Bacteria</taxon>
        <taxon>Bacillati</taxon>
        <taxon>Actinomycetota</taxon>
        <taxon>Actinomycetes</taxon>
        <taxon>Mycobacteriales</taxon>
        <taxon>Mycobacteriaceae</taxon>
        <taxon>Mycolicibacterium</taxon>
    </lineage>
</organism>
<dbReference type="PANTHER" id="PTHR13812:SF19">
    <property type="entry name" value="KETIMINE REDUCTASE MU-CRYSTALLIN"/>
    <property type="match status" value="1"/>
</dbReference>
<dbReference type="InterPro" id="IPR036291">
    <property type="entry name" value="NAD(P)-bd_dom_sf"/>
</dbReference>